<comment type="function">
    <text evidence="2">Binds amino acids.</text>
</comment>
<dbReference type="Pfam" id="PF24926">
    <property type="entry name" value="ACT_ACR9_C"/>
    <property type="match status" value="1"/>
</dbReference>
<dbReference type="InterPro" id="IPR040217">
    <property type="entry name" value="ACR1-12"/>
</dbReference>
<dbReference type="Proteomes" id="UP000035740">
    <property type="component" value="Unassembled WGS sequence"/>
</dbReference>
<dbReference type="InterPro" id="IPR056805">
    <property type="entry name" value="ACT_ACR9/10_C"/>
</dbReference>
<accession>A0A0J8B7S4</accession>
<dbReference type="Pfam" id="PF24914">
    <property type="entry name" value="ACR10_N"/>
    <property type="match status" value="1"/>
</dbReference>
<sequence length="412" mass="46849">MCILQDDVVIFKAPEKEGDPTIITVNCPDKLGLACDLCRILLFFGFNITRVDFATDGKWCYIVLWVVGKATTKWGLVKKRLVGVCPSCYSASGMSYYRTELLQPPKPPDIFLLKLCCHDRRGLLHDITEVLCELELNIQKVKVSTTPDGKVLDLFFITDTRELLHTKKRQEDAKEHLRATLEDAVICDIEKVDLEVTACSQASPFLPSVITDETFNFEIPDKHRNGTSFTNCASITLDNSLSPSHTLVQIVCRDYKGLLYDLMRTFKDYNIQISYGRGTTKQKKNCEIDLFIVQADGKKIVDSSKQNALRSRLCRELARPLRVAVVSRGPDTELLVANPVEISGRGRPRVFYDVTLALKMLNLCIFSAVIGRHVIEHREFEVYRFLLQEGDCLSVSRNKIEERVWNTLMGWE</sequence>
<keyword evidence="1 2" id="KW-0677">Repeat</keyword>
<reference evidence="4 5" key="1">
    <citation type="journal article" date="2014" name="Nature">
        <title>The genome of the recently domesticated crop plant sugar beet (Beta vulgaris).</title>
        <authorList>
            <person name="Dohm J.C."/>
            <person name="Minoche A.E."/>
            <person name="Holtgrawe D."/>
            <person name="Capella-Gutierrez S."/>
            <person name="Zakrzewski F."/>
            <person name="Tafer H."/>
            <person name="Rupp O."/>
            <person name="Sorensen T.R."/>
            <person name="Stracke R."/>
            <person name="Reinhardt R."/>
            <person name="Goesmann A."/>
            <person name="Kraft T."/>
            <person name="Schulz B."/>
            <person name="Stadler P.F."/>
            <person name="Schmidt T."/>
            <person name="Gabaldon T."/>
            <person name="Lehrach H."/>
            <person name="Weisshaar B."/>
            <person name="Himmelbauer H."/>
        </authorList>
    </citation>
    <scope>NUCLEOTIDE SEQUENCE [LARGE SCALE GENOMIC DNA]</scope>
    <source>
        <tissue evidence="4">Taproot</tissue>
    </source>
</reference>
<dbReference type="InterPro" id="IPR056816">
    <property type="entry name" value="ACR2/9/10_N"/>
</dbReference>
<gene>
    <name evidence="4" type="ORF">BVRB_7g179020</name>
</gene>
<keyword evidence="5" id="KW-1185">Reference proteome</keyword>
<feature type="domain" description="ACT" evidence="3">
    <location>
        <begin position="247"/>
        <end position="328"/>
    </location>
</feature>
<evidence type="ECO:0000259" key="3">
    <source>
        <dbReference type="PROSITE" id="PS51671"/>
    </source>
</evidence>
<evidence type="ECO:0000256" key="2">
    <source>
        <dbReference type="RuleBase" id="RU369043"/>
    </source>
</evidence>
<feature type="domain" description="ACT" evidence="3">
    <location>
        <begin position="112"/>
        <end position="194"/>
    </location>
</feature>
<dbReference type="Gene3D" id="3.30.70.260">
    <property type="match status" value="1"/>
</dbReference>
<protein>
    <recommendedName>
        <fullName evidence="2">ACT domain-containing protein ACR</fullName>
    </recommendedName>
    <alternativeName>
        <fullName evidence="2">Protein ACT DOMAIN REPEATS</fullName>
    </alternativeName>
</protein>
<dbReference type="OrthoDB" id="2019824at2759"/>
<dbReference type="OMA" id="QIGDREW"/>
<dbReference type="PANTHER" id="PTHR31096:SF23">
    <property type="entry name" value="ACT DOMAIN-CONTAINING PROTEIN ACR10"/>
    <property type="match status" value="1"/>
</dbReference>
<dbReference type="PROSITE" id="PS51671">
    <property type="entry name" value="ACT"/>
    <property type="match status" value="2"/>
</dbReference>
<dbReference type="InterPro" id="IPR002912">
    <property type="entry name" value="ACT_dom"/>
</dbReference>
<dbReference type="Pfam" id="PF24931">
    <property type="entry name" value="ACT_ACR9_3rd"/>
    <property type="match status" value="1"/>
</dbReference>
<dbReference type="SUPFAM" id="SSF55021">
    <property type="entry name" value="ACT-like"/>
    <property type="match status" value="2"/>
</dbReference>
<evidence type="ECO:0000256" key="1">
    <source>
        <dbReference type="ARBA" id="ARBA00022737"/>
    </source>
</evidence>
<proteinExistence type="predicted"/>
<dbReference type="InterPro" id="IPR045865">
    <property type="entry name" value="ACT-like_dom_sf"/>
</dbReference>
<dbReference type="Gramene" id="KMS97041">
    <property type="protein sequence ID" value="KMS97041"/>
    <property type="gene ID" value="BVRB_7g179020"/>
</dbReference>
<dbReference type="KEGG" id="bvg:104908830"/>
<dbReference type="EMBL" id="KQ090342">
    <property type="protein sequence ID" value="KMS97041.1"/>
    <property type="molecule type" value="Genomic_DNA"/>
</dbReference>
<name>A0A0J8B7S4_BETVV</name>
<evidence type="ECO:0000313" key="5">
    <source>
        <dbReference type="Proteomes" id="UP000035740"/>
    </source>
</evidence>
<dbReference type="GO" id="GO:0016597">
    <property type="term" value="F:amino acid binding"/>
    <property type="evidence" value="ECO:0007669"/>
    <property type="project" value="UniProtKB-UniRule"/>
</dbReference>
<dbReference type="PANTHER" id="PTHR31096">
    <property type="entry name" value="ACT DOMAIN-CONTAINING PROTEIN ACR4-RELATED"/>
    <property type="match status" value="1"/>
</dbReference>
<dbReference type="Pfam" id="PF01842">
    <property type="entry name" value="ACT"/>
    <property type="match status" value="1"/>
</dbReference>
<dbReference type="eggNOG" id="ENOG502QPK3">
    <property type="taxonomic scope" value="Eukaryota"/>
</dbReference>
<organism evidence="4 5">
    <name type="scientific">Beta vulgaris subsp. vulgaris</name>
    <name type="common">Beet</name>
    <dbReference type="NCBI Taxonomy" id="3555"/>
    <lineage>
        <taxon>Eukaryota</taxon>
        <taxon>Viridiplantae</taxon>
        <taxon>Streptophyta</taxon>
        <taxon>Embryophyta</taxon>
        <taxon>Tracheophyta</taxon>
        <taxon>Spermatophyta</taxon>
        <taxon>Magnoliopsida</taxon>
        <taxon>eudicotyledons</taxon>
        <taxon>Gunneridae</taxon>
        <taxon>Pentapetalae</taxon>
        <taxon>Caryophyllales</taxon>
        <taxon>Chenopodiaceae</taxon>
        <taxon>Betoideae</taxon>
        <taxon>Beta</taxon>
    </lineage>
</organism>
<dbReference type="AlphaFoldDB" id="A0A0J8B7S4"/>
<evidence type="ECO:0000313" key="4">
    <source>
        <dbReference type="EMBL" id="KMS97041.1"/>
    </source>
</evidence>